<gene>
    <name evidence="3" type="primary">porV</name>
    <name evidence="3" type="ORF">GCM10023311_09760</name>
</gene>
<name>A0ABP9EX07_9FLAO</name>
<feature type="signal peptide" evidence="1">
    <location>
        <begin position="1"/>
        <end position="19"/>
    </location>
</feature>
<dbReference type="InterPro" id="IPR045741">
    <property type="entry name" value="PorV"/>
</dbReference>
<evidence type="ECO:0000313" key="3">
    <source>
        <dbReference type="EMBL" id="GAA4887946.1"/>
    </source>
</evidence>
<feature type="domain" description="Type IX secretion system protein PorV" evidence="2">
    <location>
        <begin position="26"/>
        <end position="266"/>
    </location>
</feature>
<dbReference type="RefSeq" id="WP_345272912.1">
    <property type="nucleotide sequence ID" value="NZ_BAABJH010000001.1"/>
</dbReference>
<feature type="chain" id="PRO_5046021825" evidence="1">
    <location>
        <begin position="20"/>
        <end position="402"/>
    </location>
</feature>
<proteinExistence type="predicted"/>
<reference evidence="4" key="1">
    <citation type="journal article" date="2019" name="Int. J. Syst. Evol. Microbiol.">
        <title>The Global Catalogue of Microorganisms (GCM) 10K type strain sequencing project: providing services to taxonomists for standard genome sequencing and annotation.</title>
        <authorList>
            <consortium name="The Broad Institute Genomics Platform"/>
            <consortium name="The Broad Institute Genome Sequencing Center for Infectious Disease"/>
            <person name="Wu L."/>
            <person name="Ma J."/>
        </authorList>
    </citation>
    <scope>NUCLEOTIDE SEQUENCE [LARGE SCALE GENOMIC DNA]</scope>
    <source>
        <strain evidence="4">JCM 18274</strain>
    </source>
</reference>
<keyword evidence="4" id="KW-1185">Reference proteome</keyword>
<evidence type="ECO:0000256" key="1">
    <source>
        <dbReference type="SAM" id="SignalP"/>
    </source>
</evidence>
<sequence length="402" mass="44471">MKNRILLLIAFAFILKINAQETITFPNQDRRVVTTGVPFLLIASDARAAGMGDMGVATSVDAFSQQWNSSKYAFSETKSGIAVSYTPYLSKLVNDIFLGNVSYFNRIDERSAFAVSLRYFSLGDIEFVDNEFDEPRIQKPSELSLDASYALRLSDQFAMSVAMRYLRSDLRIQGVDGDVSAASTFGVDISGYYQSEEEAYNDFNGRWRAGFAIQNIGPKFKYDDGGLDNFQPTNLRLGAGFDFIFDDYNKIAVTAEVTKLLVPTPPVYGFVDADGDGDQANDGSEPRIIVAGEDPDVSFLSGIFQSFGDAPDGFSEELKEFTWALGAEYVYQDSFAFRAGYFNESEDKGARKFLALGAGFKANVVNIDLSYLFSASKVQSPLENTLRFSLTFNIGAGEYVEY</sequence>
<accession>A0ABP9EX07</accession>
<evidence type="ECO:0000313" key="4">
    <source>
        <dbReference type="Proteomes" id="UP001500433"/>
    </source>
</evidence>
<protein>
    <submittedName>
        <fullName evidence="3">Type IX secretion system outer membrane channel protein PorV</fullName>
    </submittedName>
</protein>
<dbReference type="EMBL" id="BAABJH010000001">
    <property type="protein sequence ID" value="GAA4887946.1"/>
    <property type="molecule type" value="Genomic_DNA"/>
</dbReference>
<dbReference type="Pfam" id="PF19572">
    <property type="entry name" value="PorV"/>
    <property type="match status" value="1"/>
</dbReference>
<dbReference type="InterPro" id="IPR047799">
    <property type="entry name" value="T9SS_OM_PorV"/>
</dbReference>
<keyword evidence="1" id="KW-0732">Signal</keyword>
<dbReference type="Gene3D" id="2.40.160.60">
    <property type="entry name" value="Outer membrane protein transport protein (OMPP1/FadL/TodX)"/>
    <property type="match status" value="1"/>
</dbReference>
<organism evidence="3 4">
    <name type="scientific">Flaviramulus aquimarinus</name>
    <dbReference type="NCBI Taxonomy" id="1170456"/>
    <lineage>
        <taxon>Bacteria</taxon>
        <taxon>Pseudomonadati</taxon>
        <taxon>Bacteroidota</taxon>
        <taxon>Flavobacteriia</taxon>
        <taxon>Flavobacteriales</taxon>
        <taxon>Flavobacteriaceae</taxon>
        <taxon>Flaviramulus</taxon>
    </lineage>
</organism>
<dbReference type="NCBIfam" id="NF033710">
    <property type="entry name" value="T9SS_OM_PorV"/>
    <property type="match status" value="1"/>
</dbReference>
<evidence type="ECO:0000259" key="2">
    <source>
        <dbReference type="Pfam" id="PF19572"/>
    </source>
</evidence>
<dbReference type="NCBIfam" id="NF033709">
    <property type="entry name" value="PorV_fam"/>
    <property type="match status" value="1"/>
</dbReference>
<comment type="caution">
    <text evidence="3">The sequence shown here is derived from an EMBL/GenBank/DDBJ whole genome shotgun (WGS) entry which is preliminary data.</text>
</comment>
<dbReference type="Proteomes" id="UP001500433">
    <property type="component" value="Unassembled WGS sequence"/>
</dbReference>